<dbReference type="EMBL" id="APAU02000160">
    <property type="protein sequence ID" value="EUB55461.1"/>
    <property type="molecule type" value="Genomic_DNA"/>
</dbReference>
<evidence type="ECO:0000313" key="3">
    <source>
        <dbReference type="Proteomes" id="UP000019149"/>
    </source>
</evidence>
<reference evidence="2 3" key="1">
    <citation type="journal article" date="2013" name="Nat. Genet.">
        <title>The genome of the hydatid tapeworm Echinococcus granulosus.</title>
        <authorList>
            <person name="Zheng H."/>
            <person name="Zhang W."/>
            <person name="Zhang L."/>
            <person name="Zhang Z."/>
            <person name="Li J."/>
            <person name="Lu G."/>
            <person name="Zhu Y."/>
            <person name="Wang Y."/>
            <person name="Huang Y."/>
            <person name="Liu J."/>
            <person name="Kang H."/>
            <person name="Chen J."/>
            <person name="Wang L."/>
            <person name="Chen A."/>
            <person name="Yu S."/>
            <person name="Gao Z."/>
            <person name="Jin L."/>
            <person name="Gu W."/>
            <person name="Wang Z."/>
            <person name="Zhao L."/>
            <person name="Shi B."/>
            <person name="Wen H."/>
            <person name="Lin R."/>
            <person name="Jones M.K."/>
            <person name="Brejova B."/>
            <person name="Vinar T."/>
            <person name="Zhao G."/>
            <person name="McManus D.P."/>
            <person name="Chen Z."/>
            <person name="Zhou Y."/>
            <person name="Wang S."/>
        </authorList>
    </citation>
    <scope>NUCLEOTIDE SEQUENCE [LARGE SCALE GENOMIC DNA]</scope>
</reference>
<name>W6U4K0_ECHGR</name>
<accession>W6U4K0</accession>
<dbReference type="AlphaFoldDB" id="W6U4K0"/>
<dbReference type="Proteomes" id="UP000019149">
    <property type="component" value="Unassembled WGS sequence"/>
</dbReference>
<dbReference type="CTD" id="36345384"/>
<gene>
    <name evidence="2" type="ORF">EGR_09669</name>
</gene>
<evidence type="ECO:0000313" key="2">
    <source>
        <dbReference type="EMBL" id="EUB55461.1"/>
    </source>
</evidence>
<dbReference type="OrthoDB" id="10428981at2759"/>
<dbReference type="RefSeq" id="XP_024346657.1">
    <property type="nucleotide sequence ID" value="XM_024498918.1"/>
</dbReference>
<protein>
    <submittedName>
        <fullName evidence="2">Uncharacterized protein</fullName>
    </submittedName>
</protein>
<sequence length="322" mass="36217">MPQIKSIFYRVVNRVLMPVEFILHFQCCDGSQRLCVSRKYRYLAKASTLLLSPSPKNETDEQEQCTRLPQSKPPHTDEGGQHPLTADAAPPQEEASNTPTGEKLLSAAFTDPSQVELVDLVLKEQHLLNQLTYLFRMPSASQGVRCVGLKPFSVDQFLGLISTNSMTDKRSKFRRRLLSKINLRFCLIYCTRFGPLSPSTLNSATTLVLANQLQATLFPQLTSPVRMEVVKLLTSQTFNRLSFHRHSRSTSSELSSTNKAHELKLWVISTINPHMQVLKALLALKVELHYPWGVELQDKSGRVIKFVPCVGCQECKSSAAIF</sequence>
<dbReference type="KEGG" id="egl:EGR_09669"/>
<feature type="region of interest" description="Disordered" evidence="1">
    <location>
        <begin position="52"/>
        <end position="99"/>
    </location>
</feature>
<keyword evidence="3" id="KW-1185">Reference proteome</keyword>
<proteinExistence type="predicted"/>
<evidence type="ECO:0000256" key="1">
    <source>
        <dbReference type="SAM" id="MobiDB-lite"/>
    </source>
</evidence>
<dbReference type="GeneID" id="36345384"/>
<comment type="caution">
    <text evidence="2">The sequence shown here is derived from an EMBL/GenBank/DDBJ whole genome shotgun (WGS) entry which is preliminary data.</text>
</comment>
<organism evidence="2 3">
    <name type="scientific">Echinococcus granulosus</name>
    <name type="common">Hydatid tapeworm</name>
    <dbReference type="NCBI Taxonomy" id="6210"/>
    <lineage>
        <taxon>Eukaryota</taxon>
        <taxon>Metazoa</taxon>
        <taxon>Spiralia</taxon>
        <taxon>Lophotrochozoa</taxon>
        <taxon>Platyhelminthes</taxon>
        <taxon>Cestoda</taxon>
        <taxon>Eucestoda</taxon>
        <taxon>Cyclophyllidea</taxon>
        <taxon>Taeniidae</taxon>
        <taxon>Echinococcus</taxon>
        <taxon>Echinococcus granulosus group</taxon>
    </lineage>
</organism>